<evidence type="ECO:0000313" key="2">
    <source>
        <dbReference type="EMBL" id="EKV04379.1"/>
    </source>
</evidence>
<protein>
    <submittedName>
        <fullName evidence="2">Uncharacterized protein</fullName>
    </submittedName>
</protein>
<accession>K9F5U8</accession>
<dbReference type="OrthoDB" id="4343623at2759"/>
<dbReference type="EMBL" id="AKCU01000542">
    <property type="protein sequence ID" value="EKV04379.1"/>
    <property type="molecule type" value="Genomic_DNA"/>
</dbReference>
<dbReference type="VEuPathDB" id="FungiDB:PDIP_87770"/>
<evidence type="ECO:0000256" key="1">
    <source>
        <dbReference type="SAM" id="MobiDB-lite"/>
    </source>
</evidence>
<dbReference type="AlphaFoldDB" id="K9F5U8"/>
<organism evidence="2 3">
    <name type="scientific">Penicillium digitatum (strain Pd1 / CECT 20795)</name>
    <name type="common">Green mold</name>
    <dbReference type="NCBI Taxonomy" id="1170230"/>
    <lineage>
        <taxon>Eukaryota</taxon>
        <taxon>Fungi</taxon>
        <taxon>Dikarya</taxon>
        <taxon>Ascomycota</taxon>
        <taxon>Pezizomycotina</taxon>
        <taxon>Eurotiomycetes</taxon>
        <taxon>Eurotiomycetidae</taxon>
        <taxon>Eurotiales</taxon>
        <taxon>Aspergillaceae</taxon>
        <taxon>Penicillium</taxon>
    </lineage>
</organism>
<evidence type="ECO:0000313" key="3">
    <source>
        <dbReference type="Proteomes" id="UP000009886"/>
    </source>
</evidence>
<sequence length="187" mass="19954">MSSDASNDSLYLDSNVALAQRMQSESEVELNEATHQDEGQKGVLAGIKHRFNVMAPGGSISEFGNNVSSAAQEQVVAAKETLLEGAVPAAQGAMRTVQDQMCTIAGGATESKETVSEESSPKSSGQRTIQTQVIGHLAQMIDTPEALSLTVEVRALEPRQPESTRVKRAIGVRGQKRLDLLIIHLNS</sequence>
<proteinExistence type="predicted"/>
<gene>
    <name evidence="2" type="ORF">PDIP_87770</name>
</gene>
<reference evidence="3" key="1">
    <citation type="journal article" date="2012" name="BMC Genomics">
        <title>Genome sequence of the necrotrophic fungus Penicillium digitatum, the main postharvest pathogen of citrus.</title>
        <authorList>
            <person name="Marcet-Houben M."/>
            <person name="Ballester A.-R."/>
            <person name="de la Fuente B."/>
            <person name="Harries E."/>
            <person name="Marcos J.F."/>
            <person name="Gonzalez-Candelas L."/>
            <person name="Gabaldon T."/>
        </authorList>
    </citation>
    <scope>NUCLEOTIDE SEQUENCE [LARGE SCALE GENOMIC DNA]</scope>
    <source>
        <strain evidence="3">Pd1 / CECT 20795</strain>
    </source>
</reference>
<dbReference type="KEGG" id="pdp:PDIP_87770"/>
<dbReference type="HOGENOM" id="CLU_1448177_0_0_1"/>
<comment type="caution">
    <text evidence="2">The sequence shown here is derived from an EMBL/GenBank/DDBJ whole genome shotgun (WGS) entry which is preliminary data.</text>
</comment>
<feature type="region of interest" description="Disordered" evidence="1">
    <location>
        <begin position="108"/>
        <end position="128"/>
    </location>
</feature>
<name>K9F5U8_PEND1</name>
<dbReference type="Proteomes" id="UP000009886">
    <property type="component" value="Unassembled WGS sequence"/>
</dbReference>